<organism evidence="1 2">
    <name type="scientific">Trinickia fusca</name>
    <dbReference type="NCBI Taxonomy" id="2419777"/>
    <lineage>
        <taxon>Bacteria</taxon>
        <taxon>Pseudomonadati</taxon>
        <taxon>Pseudomonadota</taxon>
        <taxon>Betaproteobacteria</taxon>
        <taxon>Burkholderiales</taxon>
        <taxon>Burkholderiaceae</taxon>
        <taxon>Trinickia</taxon>
    </lineage>
</organism>
<evidence type="ECO:0000313" key="1">
    <source>
        <dbReference type="EMBL" id="RKP47512.1"/>
    </source>
</evidence>
<reference evidence="1 2" key="1">
    <citation type="submission" date="2018-10" db="EMBL/GenBank/DDBJ databases">
        <title>Paraburkholderia sp. 7MK8-2, isolated from soil.</title>
        <authorList>
            <person name="Gao Z.-H."/>
            <person name="Qiu L.-H."/>
        </authorList>
    </citation>
    <scope>NUCLEOTIDE SEQUENCE [LARGE SCALE GENOMIC DNA]</scope>
    <source>
        <strain evidence="1 2">7MK8-2</strain>
    </source>
</reference>
<dbReference type="EMBL" id="RBZV01000005">
    <property type="protein sequence ID" value="RKP47512.1"/>
    <property type="molecule type" value="Genomic_DNA"/>
</dbReference>
<evidence type="ECO:0000313" key="2">
    <source>
        <dbReference type="Proteomes" id="UP000280434"/>
    </source>
</evidence>
<accession>A0A494XC47</accession>
<name>A0A494XC47_9BURK</name>
<proteinExistence type="predicted"/>
<sequence>MKVVAMKTQYIAPMSLWLVVRKRFLGTGLFIEPAWVGSGEKCGPVVFVSRVLAESYAYLRNKYHGPDDSDTWKVVALQDFDLLDHARGVDGPLYCMMAFGFSMEDADSVICINAPRLRYVPLPFDVPDGAHGITFAFGQWVFDFMRGEWARLGLPEFDRELEATDELDALSITEPVQTAIGRLNVCQEPSHKPGLWAVFSTRQQMWVSACEAHAAVSRPLH</sequence>
<keyword evidence="2" id="KW-1185">Reference proteome</keyword>
<dbReference type="AlphaFoldDB" id="A0A494XC47"/>
<protein>
    <submittedName>
        <fullName evidence="1">Uncharacterized protein</fullName>
    </submittedName>
</protein>
<dbReference type="Proteomes" id="UP000280434">
    <property type="component" value="Unassembled WGS sequence"/>
</dbReference>
<comment type="caution">
    <text evidence="1">The sequence shown here is derived from an EMBL/GenBank/DDBJ whole genome shotgun (WGS) entry which is preliminary data.</text>
</comment>
<gene>
    <name evidence="1" type="ORF">D7S89_14865</name>
</gene>